<name>A0A9Q0BMS3_9MUSC</name>
<keyword evidence="2" id="KW-1185">Reference proteome</keyword>
<protein>
    <submittedName>
        <fullName evidence="1">Uncharacterized protein</fullName>
    </submittedName>
</protein>
<dbReference type="AlphaFoldDB" id="A0A9Q0BMS3"/>
<reference evidence="1" key="1">
    <citation type="journal article" date="2023" name="Genome Biol. Evol.">
        <title>Long-read-based Genome Assembly of Drosophila gunungcola Reveals Fewer Chemosensory Genes in Flower-breeding Species.</title>
        <authorList>
            <person name="Negi A."/>
            <person name="Liao B.Y."/>
            <person name="Yeh S.D."/>
        </authorList>
    </citation>
    <scope>NUCLEOTIDE SEQUENCE</scope>
    <source>
        <strain evidence="1">Sukarami</strain>
    </source>
</reference>
<gene>
    <name evidence="1" type="ORF">M5D96_008911</name>
</gene>
<sequence>MKTKILNLYAVAHSTMLEHSPRRVHVNVRVLKWSGAVINSVIRGESEWERLYKGHVRCASIIDAQF</sequence>
<evidence type="ECO:0000313" key="2">
    <source>
        <dbReference type="Proteomes" id="UP001059596"/>
    </source>
</evidence>
<accession>A0A9Q0BMS3</accession>
<evidence type="ECO:0000313" key="1">
    <source>
        <dbReference type="EMBL" id="KAI8038222.1"/>
    </source>
</evidence>
<organism evidence="1 2">
    <name type="scientific">Drosophila gunungcola</name>
    <name type="common">fruit fly</name>
    <dbReference type="NCBI Taxonomy" id="103775"/>
    <lineage>
        <taxon>Eukaryota</taxon>
        <taxon>Metazoa</taxon>
        <taxon>Ecdysozoa</taxon>
        <taxon>Arthropoda</taxon>
        <taxon>Hexapoda</taxon>
        <taxon>Insecta</taxon>
        <taxon>Pterygota</taxon>
        <taxon>Neoptera</taxon>
        <taxon>Endopterygota</taxon>
        <taxon>Diptera</taxon>
        <taxon>Brachycera</taxon>
        <taxon>Muscomorpha</taxon>
        <taxon>Ephydroidea</taxon>
        <taxon>Drosophilidae</taxon>
        <taxon>Drosophila</taxon>
        <taxon>Sophophora</taxon>
    </lineage>
</organism>
<proteinExistence type="predicted"/>
<dbReference type="EMBL" id="JAMKOV010000008">
    <property type="protein sequence ID" value="KAI8038222.1"/>
    <property type="molecule type" value="Genomic_DNA"/>
</dbReference>
<dbReference type="Proteomes" id="UP001059596">
    <property type="component" value="Unassembled WGS sequence"/>
</dbReference>
<comment type="caution">
    <text evidence="1">The sequence shown here is derived from an EMBL/GenBank/DDBJ whole genome shotgun (WGS) entry which is preliminary data.</text>
</comment>